<evidence type="ECO:0000256" key="4">
    <source>
        <dbReference type="ARBA" id="ARBA00022475"/>
    </source>
</evidence>
<dbReference type="GO" id="GO:0050897">
    <property type="term" value="F:cobalt ion binding"/>
    <property type="evidence" value="ECO:0007669"/>
    <property type="project" value="TreeGrafter"/>
</dbReference>
<keyword evidence="9 12" id="KW-0472">Membrane</keyword>
<dbReference type="SUPFAM" id="SSF144083">
    <property type="entry name" value="Magnesium transport protein CorA, transmembrane region"/>
    <property type="match status" value="1"/>
</dbReference>
<protein>
    <recommendedName>
        <fullName evidence="12">Magnesium transport protein CorA</fullName>
    </recommendedName>
</protein>
<dbReference type="GO" id="GO:0015095">
    <property type="term" value="F:magnesium ion transmembrane transporter activity"/>
    <property type="evidence" value="ECO:0007669"/>
    <property type="project" value="UniProtKB-UniRule"/>
</dbReference>
<dbReference type="GO" id="GO:0015087">
    <property type="term" value="F:cobalt ion transmembrane transporter activity"/>
    <property type="evidence" value="ECO:0007669"/>
    <property type="project" value="UniProtKB-UniRule"/>
</dbReference>
<evidence type="ECO:0000256" key="11">
    <source>
        <dbReference type="ARBA" id="ARBA00045497"/>
    </source>
</evidence>
<dbReference type="PANTHER" id="PTHR46494:SF1">
    <property type="entry name" value="CORA FAMILY METAL ION TRANSPORTER (EUROFUNG)"/>
    <property type="match status" value="1"/>
</dbReference>
<evidence type="ECO:0000256" key="2">
    <source>
        <dbReference type="ARBA" id="ARBA00009765"/>
    </source>
</evidence>
<evidence type="ECO:0000256" key="9">
    <source>
        <dbReference type="ARBA" id="ARBA00023136"/>
    </source>
</evidence>
<dbReference type="EMBL" id="JANRHJ010000001">
    <property type="protein sequence ID" value="MCR8872455.1"/>
    <property type="molecule type" value="Genomic_DNA"/>
</dbReference>
<evidence type="ECO:0000256" key="10">
    <source>
        <dbReference type="ARBA" id="ARBA00034269"/>
    </source>
</evidence>
<dbReference type="NCBIfam" id="TIGR00383">
    <property type="entry name" value="corA"/>
    <property type="match status" value="1"/>
</dbReference>
<reference evidence="13 14" key="1">
    <citation type="submission" date="2022-08" db="EMBL/GenBank/DDBJ databases">
        <authorList>
            <person name="Zeman M."/>
            <person name="Kubasova T."/>
        </authorList>
    </citation>
    <scope>NUCLEOTIDE SEQUENCE [LARGE SCALE GENOMIC DNA]</scope>
    <source>
        <strain evidence="13 14">ET62</strain>
    </source>
</reference>
<evidence type="ECO:0000256" key="5">
    <source>
        <dbReference type="ARBA" id="ARBA00022692"/>
    </source>
</evidence>
<evidence type="ECO:0000256" key="7">
    <source>
        <dbReference type="ARBA" id="ARBA00022989"/>
    </source>
</evidence>
<dbReference type="CDD" id="cd12828">
    <property type="entry name" value="TmCorA-like_1"/>
    <property type="match status" value="1"/>
</dbReference>
<dbReference type="InterPro" id="IPR002523">
    <property type="entry name" value="MgTranspt_CorA/ZnTranspt_ZntB"/>
</dbReference>
<dbReference type="InterPro" id="IPR004488">
    <property type="entry name" value="Mg/Co-transport_prot_CorA"/>
</dbReference>
<dbReference type="InterPro" id="IPR045861">
    <property type="entry name" value="CorA_cytoplasmic_dom"/>
</dbReference>
<evidence type="ECO:0000256" key="8">
    <source>
        <dbReference type="ARBA" id="ARBA00023065"/>
    </source>
</evidence>
<dbReference type="Gene3D" id="1.20.58.340">
    <property type="entry name" value="Magnesium transport protein CorA, transmembrane region"/>
    <property type="match status" value="2"/>
</dbReference>
<comment type="subcellular location">
    <subcellularLocation>
        <location evidence="1">Cell membrane</location>
        <topology evidence="1">Multi-pass membrane protein</topology>
    </subcellularLocation>
    <subcellularLocation>
        <location evidence="12">Membrane</location>
        <topology evidence="12">Multi-pass membrane protein</topology>
    </subcellularLocation>
</comment>
<dbReference type="Gene3D" id="3.30.460.20">
    <property type="entry name" value="CorA soluble domain-like"/>
    <property type="match status" value="1"/>
</dbReference>
<dbReference type="SUPFAM" id="SSF143865">
    <property type="entry name" value="CorA soluble domain-like"/>
    <property type="match status" value="1"/>
</dbReference>
<feature type="transmembrane region" description="Helical" evidence="12">
    <location>
        <begin position="320"/>
        <end position="340"/>
    </location>
</feature>
<evidence type="ECO:0000256" key="1">
    <source>
        <dbReference type="ARBA" id="ARBA00004651"/>
    </source>
</evidence>
<dbReference type="InterPro" id="IPR045863">
    <property type="entry name" value="CorA_TM1_TM2"/>
</dbReference>
<keyword evidence="8 12" id="KW-0406">Ion transport</keyword>
<dbReference type="FunFam" id="1.20.58.340:FF:000004">
    <property type="entry name" value="Magnesium transport protein CorA"/>
    <property type="match status" value="1"/>
</dbReference>
<dbReference type="Proteomes" id="UP001204579">
    <property type="component" value="Unassembled WGS sequence"/>
</dbReference>
<keyword evidence="4 12" id="KW-1003">Cell membrane</keyword>
<keyword evidence="5 12" id="KW-0812">Transmembrane</keyword>
<evidence type="ECO:0000313" key="13">
    <source>
        <dbReference type="EMBL" id="MCR8872455.1"/>
    </source>
</evidence>
<proteinExistence type="inferred from homology"/>
<keyword evidence="7 12" id="KW-1133">Transmembrane helix</keyword>
<comment type="similarity">
    <text evidence="2 12">Belongs to the CorA metal ion transporter (MIT) (TC 1.A.35) family.</text>
</comment>
<dbReference type="PANTHER" id="PTHR46494">
    <property type="entry name" value="CORA FAMILY METAL ION TRANSPORTER (EUROFUNG)"/>
    <property type="match status" value="1"/>
</dbReference>
<dbReference type="AlphaFoldDB" id="A0AAW5N0W4"/>
<gene>
    <name evidence="12 13" type="primary">corA</name>
    <name evidence="13" type="ORF">NW209_00200</name>
</gene>
<evidence type="ECO:0000256" key="12">
    <source>
        <dbReference type="RuleBase" id="RU362010"/>
    </source>
</evidence>
<evidence type="ECO:0000256" key="3">
    <source>
        <dbReference type="ARBA" id="ARBA00022448"/>
    </source>
</evidence>
<evidence type="ECO:0000256" key="6">
    <source>
        <dbReference type="ARBA" id="ARBA00022842"/>
    </source>
</evidence>
<feature type="transmembrane region" description="Helical" evidence="12">
    <location>
        <begin position="289"/>
        <end position="308"/>
    </location>
</feature>
<keyword evidence="14" id="KW-1185">Reference proteome</keyword>
<keyword evidence="6 12" id="KW-0460">Magnesium</keyword>
<sequence>MTKNNLLSEQLNYNGDSQTPTHLHLCSYNTAQVEKSRIENAEDLERSLKKEHINWVQVHGLQNTTVIRQVCELFGIDFLTTQDILNINHLTKIEEHDNYNVIIIKLLSRDKDGGYTPQHLGVVQGENFLITFTEQETDFFNEILSALDKNVLKIRNRQTDYLLSVILNSVMASFMSILTTMEDELDDLEERFLSSDSYEDPGIDEIQAYRRNYRLIKKCILPLKEQISKLFRAENQLLHKNNRPFFNDVNDHLQFALQALEGCRDMVGALIDLYISSNDQRMNSIMKQLTVVSTIFIPLTFLAGIWGMNFSFMPELNWKYGYLCAWMLMIVLAVGVYVYFKHKKWY</sequence>
<organism evidence="13 14">
    <name type="scientific">Phocaeicola barnesiae</name>
    <dbReference type="NCBI Taxonomy" id="376804"/>
    <lineage>
        <taxon>Bacteria</taxon>
        <taxon>Pseudomonadati</taxon>
        <taxon>Bacteroidota</taxon>
        <taxon>Bacteroidia</taxon>
        <taxon>Bacteroidales</taxon>
        <taxon>Bacteroidaceae</taxon>
        <taxon>Phocaeicola</taxon>
    </lineage>
</organism>
<comment type="catalytic activity">
    <reaction evidence="10">
        <text>Mg(2+)(in) = Mg(2+)(out)</text>
        <dbReference type="Rhea" id="RHEA:29827"/>
        <dbReference type="ChEBI" id="CHEBI:18420"/>
    </reaction>
</comment>
<comment type="caution">
    <text evidence="13">The sequence shown here is derived from an EMBL/GenBank/DDBJ whole genome shotgun (WGS) entry which is preliminary data.</text>
</comment>
<comment type="function">
    <text evidence="11">Mediates influx of magnesium ions. Alternates between open and closed states. Activated by low cytoplasmic Mg(2+) levels. Inactive when cytoplasmic Mg(2+) levels are high.</text>
</comment>
<name>A0AAW5N0W4_9BACT</name>
<dbReference type="Pfam" id="PF01544">
    <property type="entry name" value="CorA"/>
    <property type="match status" value="1"/>
</dbReference>
<dbReference type="GO" id="GO:0005886">
    <property type="term" value="C:plasma membrane"/>
    <property type="evidence" value="ECO:0007669"/>
    <property type="project" value="UniProtKB-SubCell"/>
</dbReference>
<accession>A0AAW5N0W4</accession>
<keyword evidence="3 12" id="KW-0813">Transport</keyword>
<dbReference type="RefSeq" id="WP_022340343.1">
    <property type="nucleotide sequence ID" value="NZ_CALULB010000022.1"/>
</dbReference>
<evidence type="ECO:0000313" key="14">
    <source>
        <dbReference type="Proteomes" id="UP001204579"/>
    </source>
</evidence>
<dbReference type="GO" id="GO:0000287">
    <property type="term" value="F:magnesium ion binding"/>
    <property type="evidence" value="ECO:0007669"/>
    <property type="project" value="TreeGrafter"/>
</dbReference>